<accession>A0A2S8SS88</accession>
<dbReference type="InterPro" id="IPR036265">
    <property type="entry name" value="HIT-like_sf"/>
</dbReference>
<feature type="domain" description="HIT" evidence="2">
    <location>
        <begin position="12"/>
        <end position="114"/>
    </location>
</feature>
<dbReference type="AlphaFoldDB" id="A0A2S8SS88"/>
<proteinExistence type="predicted"/>
<keyword evidence="4" id="KW-1185">Reference proteome</keyword>
<dbReference type="PANTHER" id="PTHR46648:SF1">
    <property type="entry name" value="ADENOSINE 5'-MONOPHOSPHORAMIDASE HNT1"/>
    <property type="match status" value="1"/>
</dbReference>
<dbReference type="Proteomes" id="UP000237684">
    <property type="component" value="Unassembled WGS sequence"/>
</dbReference>
<evidence type="ECO:0000313" key="4">
    <source>
        <dbReference type="Proteomes" id="UP000237684"/>
    </source>
</evidence>
<dbReference type="Gene3D" id="3.30.428.10">
    <property type="entry name" value="HIT-like"/>
    <property type="match status" value="1"/>
</dbReference>
<dbReference type="InterPro" id="IPR001310">
    <property type="entry name" value="Histidine_triad_HIT"/>
</dbReference>
<evidence type="ECO:0000259" key="2">
    <source>
        <dbReference type="PROSITE" id="PS51084"/>
    </source>
</evidence>
<evidence type="ECO:0000313" key="3">
    <source>
        <dbReference type="EMBL" id="PQV63673.1"/>
    </source>
</evidence>
<dbReference type="RefSeq" id="WP_105483955.1">
    <property type="nucleotide sequence ID" value="NZ_NIGF01000009.1"/>
</dbReference>
<protein>
    <submittedName>
        <fullName evidence="3">Diadenosine tetraphosphate (Ap4A) hydrolase</fullName>
    </submittedName>
</protein>
<dbReference type="InterPro" id="IPR011146">
    <property type="entry name" value="HIT-like"/>
</dbReference>
<dbReference type="GO" id="GO:0016787">
    <property type="term" value="F:hydrolase activity"/>
    <property type="evidence" value="ECO:0007669"/>
    <property type="project" value="UniProtKB-KW"/>
</dbReference>
<dbReference type="SUPFAM" id="SSF54197">
    <property type="entry name" value="HIT-like"/>
    <property type="match status" value="1"/>
</dbReference>
<dbReference type="PANTHER" id="PTHR46648">
    <property type="entry name" value="HIT FAMILY PROTEIN 1"/>
    <property type="match status" value="1"/>
</dbReference>
<gene>
    <name evidence="3" type="ORF">B1R32_10912</name>
</gene>
<keyword evidence="3" id="KW-0378">Hydrolase</keyword>
<name>A0A2S8SS88_9BACT</name>
<sequence length="154" mass="17328">MAQHPNPCEICARIEKIKAGTDAGFLAELPTGYAVLGDSQFFRGYTVFLCKKPAPDLEDLPPEFRFQFLREMSLVSAAVSKVIKPQKMNVESLGNMVPHLHFHLFPRRLSESEPTKPVWLCAPQGEEAEKWAFDAARDGELISQIRAEIAQVMR</sequence>
<evidence type="ECO:0000256" key="1">
    <source>
        <dbReference type="PROSITE-ProRule" id="PRU00464"/>
    </source>
</evidence>
<dbReference type="OrthoDB" id="9784774at2"/>
<dbReference type="PROSITE" id="PS51084">
    <property type="entry name" value="HIT_2"/>
    <property type="match status" value="1"/>
</dbReference>
<comment type="caution">
    <text evidence="3">The sequence shown here is derived from an EMBL/GenBank/DDBJ whole genome shotgun (WGS) entry which is preliminary data.</text>
</comment>
<feature type="short sequence motif" description="Histidine triad motif" evidence="1">
    <location>
        <begin position="99"/>
        <end position="103"/>
    </location>
</feature>
<organism evidence="3 4">
    <name type="scientific">Abditibacterium utsteinense</name>
    <dbReference type="NCBI Taxonomy" id="1960156"/>
    <lineage>
        <taxon>Bacteria</taxon>
        <taxon>Pseudomonadati</taxon>
        <taxon>Abditibacteriota</taxon>
        <taxon>Abditibacteriia</taxon>
        <taxon>Abditibacteriales</taxon>
        <taxon>Abditibacteriaceae</taxon>
        <taxon>Abditibacterium</taxon>
    </lineage>
</organism>
<dbReference type="Pfam" id="PF01230">
    <property type="entry name" value="HIT"/>
    <property type="match status" value="1"/>
</dbReference>
<reference evidence="3 4" key="1">
    <citation type="journal article" date="2018" name="Syst. Appl. Microbiol.">
        <title>Abditibacterium utsteinense sp. nov., the first cultivated member of candidate phylum FBP, isolated from ice-free Antarctic soil samples.</title>
        <authorList>
            <person name="Tahon G."/>
            <person name="Tytgat B."/>
            <person name="Lebbe L."/>
            <person name="Carlier A."/>
            <person name="Willems A."/>
        </authorList>
    </citation>
    <scope>NUCLEOTIDE SEQUENCE [LARGE SCALE GENOMIC DNA]</scope>
    <source>
        <strain evidence="3 4">LMG 29911</strain>
    </source>
</reference>
<dbReference type="InParanoid" id="A0A2S8SS88"/>
<dbReference type="GO" id="GO:0009117">
    <property type="term" value="P:nucleotide metabolic process"/>
    <property type="evidence" value="ECO:0007669"/>
    <property type="project" value="TreeGrafter"/>
</dbReference>
<dbReference type="EMBL" id="NIGF01000009">
    <property type="protein sequence ID" value="PQV63673.1"/>
    <property type="molecule type" value="Genomic_DNA"/>
</dbReference>